<dbReference type="GO" id="GO:0098797">
    <property type="term" value="C:plasma membrane protein complex"/>
    <property type="evidence" value="ECO:0007669"/>
    <property type="project" value="TreeGrafter"/>
</dbReference>
<name>A0A4R6QRG6_9BURK</name>
<dbReference type="RefSeq" id="WP_166651939.1">
    <property type="nucleotide sequence ID" value="NZ_SNXS01000002.1"/>
</dbReference>
<reference evidence="12 13" key="1">
    <citation type="submission" date="2019-03" db="EMBL/GenBank/DDBJ databases">
        <title>Genomic Encyclopedia of Type Strains, Phase IV (KMG-IV): sequencing the most valuable type-strain genomes for metagenomic binning, comparative biology and taxonomic classification.</title>
        <authorList>
            <person name="Goeker M."/>
        </authorList>
    </citation>
    <scope>NUCLEOTIDE SEQUENCE [LARGE SCALE GENOMIC DNA]</scope>
    <source>
        <strain evidence="12 13">DSM 16998</strain>
    </source>
</reference>
<evidence type="ECO:0000256" key="4">
    <source>
        <dbReference type="ARBA" id="ARBA00022475"/>
    </source>
</evidence>
<keyword evidence="9" id="KW-0472">Membrane</keyword>
<dbReference type="GO" id="GO:0015031">
    <property type="term" value="P:protein transport"/>
    <property type="evidence" value="ECO:0007669"/>
    <property type="project" value="UniProtKB-KW"/>
</dbReference>
<evidence type="ECO:0000313" key="12">
    <source>
        <dbReference type="EMBL" id="TDP73079.1"/>
    </source>
</evidence>
<evidence type="ECO:0000256" key="6">
    <source>
        <dbReference type="ARBA" id="ARBA00022692"/>
    </source>
</evidence>
<dbReference type="NCBIfam" id="TIGR01352">
    <property type="entry name" value="tonB_Cterm"/>
    <property type="match status" value="1"/>
</dbReference>
<keyword evidence="13" id="KW-1185">Reference proteome</keyword>
<keyword evidence="7" id="KW-0653">Protein transport</keyword>
<comment type="caution">
    <text evidence="12">The sequence shown here is derived from an EMBL/GenBank/DDBJ whole genome shotgun (WGS) entry which is preliminary data.</text>
</comment>
<comment type="similarity">
    <text evidence="2">Belongs to the TonB family.</text>
</comment>
<dbReference type="PANTHER" id="PTHR33446">
    <property type="entry name" value="PROTEIN TONB-RELATED"/>
    <property type="match status" value="1"/>
</dbReference>
<evidence type="ECO:0000256" key="3">
    <source>
        <dbReference type="ARBA" id="ARBA00022448"/>
    </source>
</evidence>
<dbReference type="AlphaFoldDB" id="A0A4R6QRG6"/>
<dbReference type="GO" id="GO:0031992">
    <property type="term" value="F:energy transducer activity"/>
    <property type="evidence" value="ECO:0007669"/>
    <property type="project" value="TreeGrafter"/>
</dbReference>
<dbReference type="EMBL" id="SNXS01000002">
    <property type="protein sequence ID" value="TDP73079.1"/>
    <property type="molecule type" value="Genomic_DNA"/>
</dbReference>
<dbReference type="PROSITE" id="PS52015">
    <property type="entry name" value="TONB_CTD"/>
    <property type="match status" value="1"/>
</dbReference>
<dbReference type="Pfam" id="PF03544">
    <property type="entry name" value="TonB_C"/>
    <property type="match status" value="1"/>
</dbReference>
<dbReference type="Gene3D" id="3.30.1150.10">
    <property type="match status" value="1"/>
</dbReference>
<evidence type="ECO:0000256" key="8">
    <source>
        <dbReference type="ARBA" id="ARBA00022989"/>
    </source>
</evidence>
<feature type="domain" description="TonB C-terminal" evidence="11">
    <location>
        <begin position="151"/>
        <end position="242"/>
    </location>
</feature>
<dbReference type="InParanoid" id="A0A4R6QRG6"/>
<organism evidence="12 13">
    <name type="scientific">Roseateles toxinivorans</name>
    <dbReference type="NCBI Taxonomy" id="270368"/>
    <lineage>
        <taxon>Bacteria</taxon>
        <taxon>Pseudomonadati</taxon>
        <taxon>Pseudomonadota</taxon>
        <taxon>Betaproteobacteria</taxon>
        <taxon>Burkholderiales</taxon>
        <taxon>Sphaerotilaceae</taxon>
        <taxon>Roseateles</taxon>
    </lineage>
</organism>
<keyword evidence="6" id="KW-0812">Transmembrane</keyword>
<evidence type="ECO:0000256" key="1">
    <source>
        <dbReference type="ARBA" id="ARBA00004383"/>
    </source>
</evidence>
<evidence type="ECO:0000256" key="7">
    <source>
        <dbReference type="ARBA" id="ARBA00022927"/>
    </source>
</evidence>
<keyword evidence="8" id="KW-1133">Transmembrane helix</keyword>
<dbReference type="Proteomes" id="UP000295361">
    <property type="component" value="Unassembled WGS sequence"/>
</dbReference>
<dbReference type="PANTHER" id="PTHR33446:SF2">
    <property type="entry name" value="PROTEIN TONB"/>
    <property type="match status" value="1"/>
</dbReference>
<proteinExistence type="inferred from homology"/>
<keyword evidence="5" id="KW-0997">Cell inner membrane</keyword>
<evidence type="ECO:0000256" key="9">
    <source>
        <dbReference type="ARBA" id="ARBA00023136"/>
    </source>
</evidence>
<keyword evidence="3" id="KW-0813">Transport</keyword>
<sequence>MQPAPAAQAAPLRAGVGAVRLQLADEMSPSVRRCLTGGVLAAHLLGGWALLQVDAVRQAVIEVAPMMVSLIAPPDVPKPVPPPPPPPQQIQKARPAPAPLIAAAPTPAPAAPSFVVPEPAPAPPAPVATAPAPPAPPAPPVVAAPPAPKVIPANAVRYLAEPRMTVPVLSRRLGEQGIVYLRIVVDTRGVLKEASVKKSSGFARLDQQALQDIRSARFAPQTENGQPIEWETTAPLSYELDQ</sequence>
<feature type="region of interest" description="Disordered" evidence="10">
    <location>
        <begin position="219"/>
        <end position="242"/>
    </location>
</feature>
<protein>
    <submittedName>
        <fullName evidence="12">Outer membrane transport energization protein TonB</fullName>
    </submittedName>
</protein>
<evidence type="ECO:0000313" key="13">
    <source>
        <dbReference type="Proteomes" id="UP000295361"/>
    </source>
</evidence>
<evidence type="ECO:0000259" key="11">
    <source>
        <dbReference type="PROSITE" id="PS52015"/>
    </source>
</evidence>
<dbReference type="InterPro" id="IPR006260">
    <property type="entry name" value="TonB/TolA_C"/>
</dbReference>
<evidence type="ECO:0000256" key="2">
    <source>
        <dbReference type="ARBA" id="ARBA00006555"/>
    </source>
</evidence>
<evidence type="ECO:0000256" key="10">
    <source>
        <dbReference type="SAM" id="MobiDB-lite"/>
    </source>
</evidence>
<dbReference type="InterPro" id="IPR051045">
    <property type="entry name" value="TonB-dependent_transducer"/>
</dbReference>
<accession>A0A4R6QRG6</accession>
<gene>
    <name evidence="12" type="ORF">DES47_102825</name>
</gene>
<dbReference type="InterPro" id="IPR037682">
    <property type="entry name" value="TonB_C"/>
</dbReference>
<dbReference type="GO" id="GO:0055085">
    <property type="term" value="P:transmembrane transport"/>
    <property type="evidence" value="ECO:0007669"/>
    <property type="project" value="InterPro"/>
</dbReference>
<keyword evidence="4" id="KW-1003">Cell membrane</keyword>
<evidence type="ECO:0000256" key="5">
    <source>
        <dbReference type="ARBA" id="ARBA00022519"/>
    </source>
</evidence>
<comment type="subcellular location">
    <subcellularLocation>
        <location evidence="1">Cell inner membrane</location>
        <topology evidence="1">Single-pass membrane protein</topology>
        <orientation evidence="1">Periplasmic side</orientation>
    </subcellularLocation>
</comment>
<dbReference type="SUPFAM" id="SSF74653">
    <property type="entry name" value="TolA/TonB C-terminal domain"/>
    <property type="match status" value="1"/>
</dbReference>